<feature type="compositionally biased region" description="Pro residues" evidence="4">
    <location>
        <begin position="26"/>
        <end position="38"/>
    </location>
</feature>
<evidence type="ECO:0000313" key="5">
    <source>
        <dbReference type="EMBL" id="RKO92457.1"/>
    </source>
</evidence>
<evidence type="ECO:0000256" key="4">
    <source>
        <dbReference type="SAM" id="MobiDB-lite"/>
    </source>
</evidence>
<keyword evidence="6" id="KW-1185">Reference proteome</keyword>
<dbReference type="GO" id="GO:1902369">
    <property type="term" value="P:negative regulation of RNA catabolic process"/>
    <property type="evidence" value="ECO:0007669"/>
    <property type="project" value="TreeGrafter"/>
</dbReference>
<organism evidence="5 6">
    <name type="scientific">Blyttiomyces helicus</name>
    <dbReference type="NCBI Taxonomy" id="388810"/>
    <lineage>
        <taxon>Eukaryota</taxon>
        <taxon>Fungi</taxon>
        <taxon>Fungi incertae sedis</taxon>
        <taxon>Chytridiomycota</taxon>
        <taxon>Chytridiomycota incertae sedis</taxon>
        <taxon>Chytridiomycetes</taxon>
        <taxon>Chytridiomycetes incertae sedis</taxon>
        <taxon>Blyttiomyces</taxon>
    </lineage>
</organism>
<keyword evidence="3" id="KW-0539">Nucleus</keyword>
<name>A0A4V1IS63_9FUNG</name>
<evidence type="ECO:0000313" key="6">
    <source>
        <dbReference type="Proteomes" id="UP000269721"/>
    </source>
</evidence>
<dbReference type="InterPro" id="IPR013633">
    <property type="entry name" value="NRDE-2"/>
</dbReference>
<gene>
    <name evidence="5" type="ORF">BDK51DRAFT_37056</name>
</gene>
<dbReference type="PANTHER" id="PTHR13471">
    <property type="entry name" value="TETRATRICOPEPTIDE-LIKE HELICAL"/>
    <property type="match status" value="1"/>
</dbReference>
<evidence type="ECO:0000256" key="2">
    <source>
        <dbReference type="ARBA" id="ARBA00009265"/>
    </source>
</evidence>
<protein>
    <submittedName>
        <fullName evidence="5">Uncharacterized protein</fullName>
    </submittedName>
</protein>
<dbReference type="PANTHER" id="PTHR13471:SF0">
    <property type="entry name" value="NUCLEAR EXOSOME REGULATOR NRDE2"/>
    <property type="match status" value="1"/>
</dbReference>
<feature type="compositionally biased region" description="Low complexity" evidence="4">
    <location>
        <begin position="1"/>
        <end position="16"/>
    </location>
</feature>
<dbReference type="Pfam" id="PF08424">
    <property type="entry name" value="NRDE-2"/>
    <property type="match status" value="1"/>
</dbReference>
<comment type="subcellular location">
    <subcellularLocation>
        <location evidence="1">Nucleus</location>
    </subcellularLocation>
</comment>
<dbReference type="Proteomes" id="UP000269721">
    <property type="component" value="Unassembled WGS sequence"/>
</dbReference>
<dbReference type="OrthoDB" id="297219at2759"/>
<dbReference type="GO" id="GO:0071013">
    <property type="term" value="C:catalytic step 2 spliceosome"/>
    <property type="evidence" value="ECO:0007669"/>
    <property type="project" value="TreeGrafter"/>
</dbReference>
<evidence type="ECO:0000256" key="3">
    <source>
        <dbReference type="ARBA" id="ARBA00023242"/>
    </source>
</evidence>
<reference evidence="6" key="1">
    <citation type="journal article" date="2018" name="Nat. Microbiol.">
        <title>Leveraging single-cell genomics to expand the fungal tree of life.</title>
        <authorList>
            <person name="Ahrendt S.R."/>
            <person name="Quandt C.A."/>
            <person name="Ciobanu D."/>
            <person name="Clum A."/>
            <person name="Salamov A."/>
            <person name="Andreopoulos B."/>
            <person name="Cheng J.F."/>
            <person name="Woyke T."/>
            <person name="Pelin A."/>
            <person name="Henrissat B."/>
            <person name="Reynolds N.K."/>
            <person name="Benny G.L."/>
            <person name="Smith M.E."/>
            <person name="James T.Y."/>
            <person name="Grigoriev I.V."/>
        </authorList>
    </citation>
    <scope>NUCLEOTIDE SEQUENCE [LARGE SCALE GENOMIC DNA]</scope>
</reference>
<sequence length="415" mass="47290">MSFPSFPSFPSFTSFPPSQPRDSSTQPPPIPAPDPPTEPPKDRRSSRHSPPPSPSSEYSLISSDGEEDRERLRRFTADTYGDSALDSRPRAKDRGSKRLREDRDRSRDRQRKGKKKGSSKKRRKEKHVSGPFLVSLVKRFAELSTFESDEHIHYVPKGDEIFDSKGQVWIEQPKLYYTDRRGDENNLLFENAGEQSRNAPVYKRYGDTILGGSPAWKVDHRRSKSGKGVMLTRAGNFGGRSTPYGRYHTEKDLLKGGKVINMKKYAWIRDGHHLPPRPSSAIREFLTFSFPSRDEVLGDFIGFPDMAVLMGEKGLDVQALLIDPAVEAVIEEDADFVRRSGELHKMTQADRKNVRLWKQFIGLQDELVKEGEGKSSLKRSVAERKQAIYEKALVELPDNVELLEGYMKCCEETWE</sequence>
<proteinExistence type="inferred from homology"/>
<accession>A0A4V1IS63</accession>
<dbReference type="GO" id="GO:0031048">
    <property type="term" value="P:regulatory ncRNA-mediated heterochromatin formation"/>
    <property type="evidence" value="ECO:0007669"/>
    <property type="project" value="TreeGrafter"/>
</dbReference>
<feature type="compositionally biased region" description="Basic and acidic residues" evidence="4">
    <location>
        <begin position="85"/>
        <end position="107"/>
    </location>
</feature>
<comment type="similarity">
    <text evidence="2">Belongs to the NRDE2 family.</text>
</comment>
<feature type="compositionally biased region" description="Basic residues" evidence="4">
    <location>
        <begin position="108"/>
        <end position="126"/>
    </location>
</feature>
<dbReference type="EMBL" id="KZ994627">
    <property type="protein sequence ID" value="RKO92457.1"/>
    <property type="molecule type" value="Genomic_DNA"/>
</dbReference>
<dbReference type="AlphaFoldDB" id="A0A4V1IS63"/>
<evidence type="ECO:0000256" key="1">
    <source>
        <dbReference type="ARBA" id="ARBA00004123"/>
    </source>
</evidence>
<feature type="region of interest" description="Disordered" evidence="4">
    <location>
        <begin position="1"/>
        <end position="128"/>
    </location>
</feature>